<organism evidence="1 2">
    <name type="scientific">Striga asiatica</name>
    <name type="common">Asiatic witchweed</name>
    <name type="synonym">Buchnera asiatica</name>
    <dbReference type="NCBI Taxonomy" id="4170"/>
    <lineage>
        <taxon>Eukaryota</taxon>
        <taxon>Viridiplantae</taxon>
        <taxon>Streptophyta</taxon>
        <taxon>Embryophyta</taxon>
        <taxon>Tracheophyta</taxon>
        <taxon>Spermatophyta</taxon>
        <taxon>Magnoliopsida</taxon>
        <taxon>eudicotyledons</taxon>
        <taxon>Gunneridae</taxon>
        <taxon>Pentapetalae</taxon>
        <taxon>asterids</taxon>
        <taxon>lamiids</taxon>
        <taxon>Lamiales</taxon>
        <taxon>Orobanchaceae</taxon>
        <taxon>Buchnereae</taxon>
        <taxon>Striga</taxon>
    </lineage>
</organism>
<keyword evidence="2" id="KW-1185">Reference proteome</keyword>
<gene>
    <name evidence="1" type="ORF">STAS_02960</name>
</gene>
<dbReference type="AlphaFoldDB" id="A0A5A7P3H4"/>
<evidence type="ECO:0000313" key="1">
    <source>
        <dbReference type="EMBL" id="GER27260.1"/>
    </source>
</evidence>
<accession>A0A5A7P3H4</accession>
<comment type="caution">
    <text evidence="1">The sequence shown here is derived from an EMBL/GenBank/DDBJ whole genome shotgun (WGS) entry which is preliminary data.</text>
</comment>
<dbReference type="EMBL" id="BKCP01001669">
    <property type="protein sequence ID" value="GER27260.1"/>
    <property type="molecule type" value="Genomic_DNA"/>
</dbReference>
<evidence type="ECO:0000313" key="2">
    <source>
        <dbReference type="Proteomes" id="UP000325081"/>
    </source>
</evidence>
<name>A0A5A7P3H4_STRAF</name>
<dbReference type="Proteomes" id="UP000325081">
    <property type="component" value="Unassembled WGS sequence"/>
</dbReference>
<reference evidence="2" key="1">
    <citation type="journal article" date="2019" name="Curr. Biol.">
        <title>Genome Sequence of Striga asiatica Provides Insight into the Evolution of Plant Parasitism.</title>
        <authorList>
            <person name="Yoshida S."/>
            <person name="Kim S."/>
            <person name="Wafula E.K."/>
            <person name="Tanskanen J."/>
            <person name="Kim Y.M."/>
            <person name="Honaas L."/>
            <person name="Yang Z."/>
            <person name="Spallek T."/>
            <person name="Conn C.E."/>
            <person name="Ichihashi Y."/>
            <person name="Cheong K."/>
            <person name="Cui S."/>
            <person name="Der J.P."/>
            <person name="Gundlach H."/>
            <person name="Jiao Y."/>
            <person name="Hori C."/>
            <person name="Ishida J.K."/>
            <person name="Kasahara H."/>
            <person name="Kiba T."/>
            <person name="Kim M.S."/>
            <person name="Koo N."/>
            <person name="Laohavisit A."/>
            <person name="Lee Y.H."/>
            <person name="Lumba S."/>
            <person name="McCourt P."/>
            <person name="Mortimer J.C."/>
            <person name="Mutuku J.M."/>
            <person name="Nomura T."/>
            <person name="Sasaki-Sekimoto Y."/>
            <person name="Seto Y."/>
            <person name="Wang Y."/>
            <person name="Wakatake T."/>
            <person name="Sakakibara H."/>
            <person name="Demura T."/>
            <person name="Yamaguchi S."/>
            <person name="Yoneyama K."/>
            <person name="Manabe R.I."/>
            <person name="Nelson D.C."/>
            <person name="Schulman A.H."/>
            <person name="Timko M.P."/>
            <person name="dePamphilis C.W."/>
            <person name="Choi D."/>
            <person name="Shirasu K."/>
        </authorList>
    </citation>
    <scope>NUCLEOTIDE SEQUENCE [LARGE SCALE GENOMIC DNA]</scope>
    <source>
        <strain evidence="2">cv. UVA1</strain>
    </source>
</reference>
<protein>
    <submittedName>
        <fullName evidence="1">Vacuolar protein-sorting-associated protein</fullName>
    </submittedName>
</protein>
<proteinExistence type="predicted"/>
<sequence length="121" mass="13727">MSLWHRVQFLYFRHLGEHSVKFTKEVFLYVTNHKVIASIQENHSASSQVSLTSPVHDQRRGTLFNKCRADHPSTRHASPPNHLPFPFTITLSSMANTSMAFSGKEMGTNIPFSPSLFFHGV</sequence>